<evidence type="ECO:0000313" key="7">
    <source>
        <dbReference type="Proteomes" id="UP000673375"/>
    </source>
</evidence>
<proteinExistence type="predicted"/>
<sequence length="281" mass="32285">MNIAQFSKISGVSVSTLHFYDKLGLFSPSKKNDHNGYREYIIEQLYELNKILILKDSGIKLETIKKLLNTQPDISDLTTLLEENMSTLEKEVADRKNRIQRIQTNLFLLKNGGIPAMNEIIVKHIEPIQALSLRRSYRKNNPTQSFDDFSEEIWQDLEKTIEKHQATLTTPCMTCYYEGLFLDQENQQIDLEIVEPLSKPLSITASEEARVITLPAQKVVSAIHNGDLTGIGEVFDNMMLWIEKNKYTVEGPVREIYHRVDTTEGTENENRLTELQIPLVD</sequence>
<comment type="caution">
    <text evidence="6">The sequence shown here is derived from an EMBL/GenBank/DDBJ whole genome shotgun (WGS) entry which is preliminary data.</text>
</comment>
<evidence type="ECO:0000256" key="1">
    <source>
        <dbReference type="ARBA" id="ARBA00022491"/>
    </source>
</evidence>
<dbReference type="RefSeq" id="WP_209555573.1">
    <property type="nucleotide sequence ID" value="NZ_JAEDXU010000001.1"/>
</dbReference>
<dbReference type="Pfam" id="PF13411">
    <property type="entry name" value="MerR_1"/>
    <property type="match status" value="1"/>
</dbReference>
<keyword evidence="1" id="KW-0678">Repressor</keyword>
<name>A0ABS4CF67_9ENTE</name>
<accession>A0ABS4CF67</accession>
<dbReference type="Gene3D" id="1.10.1660.10">
    <property type="match status" value="1"/>
</dbReference>
<dbReference type="InterPro" id="IPR047057">
    <property type="entry name" value="MerR_fam"/>
</dbReference>
<gene>
    <name evidence="6" type="ORF">I6N96_00660</name>
</gene>
<dbReference type="PROSITE" id="PS50937">
    <property type="entry name" value="HTH_MERR_2"/>
    <property type="match status" value="1"/>
</dbReference>
<evidence type="ECO:0000256" key="3">
    <source>
        <dbReference type="ARBA" id="ARBA00023125"/>
    </source>
</evidence>
<dbReference type="PANTHER" id="PTHR30204">
    <property type="entry name" value="REDOX-CYCLING DRUG-SENSING TRANSCRIPTIONAL ACTIVATOR SOXR"/>
    <property type="match status" value="1"/>
</dbReference>
<keyword evidence="3" id="KW-0238">DNA-binding</keyword>
<keyword evidence="7" id="KW-1185">Reference proteome</keyword>
<dbReference type="InterPro" id="IPR009061">
    <property type="entry name" value="DNA-bd_dom_put_sf"/>
</dbReference>
<reference evidence="6 7" key="1">
    <citation type="submission" date="2020-12" db="EMBL/GenBank/DDBJ databases">
        <title>Vagococcus allomyrinae sp. nov. and Enterococcus lavae sp. nov., isolated from the larvae of Allomyrina dichotoma.</title>
        <authorList>
            <person name="Lee S.D."/>
        </authorList>
    </citation>
    <scope>NUCLEOTIDE SEQUENCE [LARGE SCALE GENOMIC DNA]</scope>
    <source>
        <strain evidence="6 7">BWM-S5</strain>
    </source>
</reference>
<dbReference type="InterPro" id="IPR011256">
    <property type="entry name" value="Reg_factor_effector_dom_sf"/>
</dbReference>
<dbReference type="PANTHER" id="PTHR30204:SF69">
    <property type="entry name" value="MERR-FAMILY TRANSCRIPTIONAL REGULATOR"/>
    <property type="match status" value="1"/>
</dbReference>
<evidence type="ECO:0000313" key="6">
    <source>
        <dbReference type="EMBL" id="MBP1044771.1"/>
    </source>
</evidence>
<dbReference type="Pfam" id="PF06445">
    <property type="entry name" value="GyrI-like"/>
    <property type="match status" value="1"/>
</dbReference>
<dbReference type="InterPro" id="IPR029442">
    <property type="entry name" value="GyrI-like"/>
</dbReference>
<dbReference type="SUPFAM" id="SSF46955">
    <property type="entry name" value="Putative DNA-binding domain"/>
    <property type="match status" value="1"/>
</dbReference>
<feature type="domain" description="HTH merR-type" evidence="5">
    <location>
        <begin position="1"/>
        <end position="70"/>
    </location>
</feature>
<dbReference type="InterPro" id="IPR010499">
    <property type="entry name" value="AraC_E-bd"/>
</dbReference>
<dbReference type="PROSITE" id="PS00552">
    <property type="entry name" value="HTH_MERR_1"/>
    <property type="match status" value="1"/>
</dbReference>
<evidence type="ECO:0000256" key="2">
    <source>
        <dbReference type="ARBA" id="ARBA00023015"/>
    </source>
</evidence>
<dbReference type="EMBL" id="JAEDXU010000001">
    <property type="protein sequence ID" value="MBP1044771.1"/>
    <property type="molecule type" value="Genomic_DNA"/>
</dbReference>
<evidence type="ECO:0000256" key="4">
    <source>
        <dbReference type="ARBA" id="ARBA00023163"/>
    </source>
</evidence>
<evidence type="ECO:0000259" key="5">
    <source>
        <dbReference type="PROSITE" id="PS50937"/>
    </source>
</evidence>
<keyword evidence="4" id="KW-0804">Transcription</keyword>
<protein>
    <submittedName>
        <fullName evidence="6">MerR family transcriptional regulator</fullName>
    </submittedName>
</protein>
<dbReference type="InterPro" id="IPR000551">
    <property type="entry name" value="MerR-type_HTH_dom"/>
</dbReference>
<dbReference type="SMART" id="SM00422">
    <property type="entry name" value="HTH_MERR"/>
    <property type="match status" value="1"/>
</dbReference>
<dbReference type="SMART" id="SM00871">
    <property type="entry name" value="AraC_E_bind"/>
    <property type="match status" value="1"/>
</dbReference>
<dbReference type="Proteomes" id="UP000673375">
    <property type="component" value="Unassembled WGS sequence"/>
</dbReference>
<dbReference type="Gene3D" id="3.20.80.10">
    <property type="entry name" value="Regulatory factor, effector binding domain"/>
    <property type="match status" value="1"/>
</dbReference>
<organism evidence="6 7">
    <name type="scientific">Enterococcus larvae</name>
    <dbReference type="NCBI Taxonomy" id="2794352"/>
    <lineage>
        <taxon>Bacteria</taxon>
        <taxon>Bacillati</taxon>
        <taxon>Bacillota</taxon>
        <taxon>Bacilli</taxon>
        <taxon>Lactobacillales</taxon>
        <taxon>Enterococcaceae</taxon>
        <taxon>Enterococcus</taxon>
    </lineage>
</organism>
<keyword evidence="2" id="KW-0805">Transcription regulation</keyword>
<dbReference type="SUPFAM" id="SSF55136">
    <property type="entry name" value="Probable bacterial effector-binding domain"/>
    <property type="match status" value="1"/>
</dbReference>